<sequence length="155" mass="16826">MPYPLSFPPHERIEEDEEEEQQQQPAPRRGQGKKKADAARSGWSLPDQRSRIWWGLQSNTYLWPAVPRLPQKKACGDEGPGAGISLKHTARTVEKRQGLVPFPLMSRTPFVNLPVSPSPDAPDVPGHSTPMTPGKPTSWRHGGAASGGGAGLNPP</sequence>
<feature type="region of interest" description="Disordered" evidence="1">
    <location>
        <begin position="113"/>
        <end position="155"/>
    </location>
</feature>
<feature type="compositionally biased region" description="Gly residues" evidence="1">
    <location>
        <begin position="144"/>
        <end position="155"/>
    </location>
</feature>
<comment type="caution">
    <text evidence="2">The sequence shown here is derived from an EMBL/GenBank/DDBJ whole genome shotgun (WGS) entry which is preliminary data.</text>
</comment>
<evidence type="ECO:0000313" key="2">
    <source>
        <dbReference type="EMBL" id="KAG0718759.1"/>
    </source>
</evidence>
<gene>
    <name evidence="2" type="ORF">GWK47_051848</name>
</gene>
<accession>A0A8J5CQG8</accession>
<evidence type="ECO:0000256" key="1">
    <source>
        <dbReference type="SAM" id="MobiDB-lite"/>
    </source>
</evidence>
<proteinExistence type="predicted"/>
<protein>
    <submittedName>
        <fullName evidence="2">Uncharacterized protein</fullName>
    </submittedName>
</protein>
<feature type="region of interest" description="Disordered" evidence="1">
    <location>
        <begin position="1"/>
        <end position="49"/>
    </location>
</feature>
<name>A0A8J5CQG8_CHIOP</name>
<dbReference type="Proteomes" id="UP000770661">
    <property type="component" value="Unassembled WGS sequence"/>
</dbReference>
<reference evidence="2" key="1">
    <citation type="submission" date="2020-07" db="EMBL/GenBank/DDBJ databases">
        <title>The High-quality genome of the commercially important snow crab, Chionoecetes opilio.</title>
        <authorList>
            <person name="Jeong J.-H."/>
            <person name="Ryu S."/>
        </authorList>
    </citation>
    <scope>NUCLEOTIDE SEQUENCE</scope>
    <source>
        <strain evidence="2">MADBK_172401_WGS</strain>
        <tissue evidence="2">Digestive gland</tissue>
    </source>
</reference>
<keyword evidence="3" id="KW-1185">Reference proteome</keyword>
<evidence type="ECO:0000313" key="3">
    <source>
        <dbReference type="Proteomes" id="UP000770661"/>
    </source>
</evidence>
<dbReference type="EMBL" id="JACEEZ010015551">
    <property type="protein sequence ID" value="KAG0718759.1"/>
    <property type="molecule type" value="Genomic_DNA"/>
</dbReference>
<dbReference type="AlphaFoldDB" id="A0A8J5CQG8"/>
<organism evidence="2 3">
    <name type="scientific">Chionoecetes opilio</name>
    <name type="common">Atlantic snow crab</name>
    <name type="synonym">Cancer opilio</name>
    <dbReference type="NCBI Taxonomy" id="41210"/>
    <lineage>
        <taxon>Eukaryota</taxon>
        <taxon>Metazoa</taxon>
        <taxon>Ecdysozoa</taxon>
        <taxon>Arthropoda</taxon>
        <taxon>Crustacea</taxon>
        <taxon>Multicrustacea</taxon>
        <taxon>Malacostraca</taxon>
        <taxon>Eumalacostraca</taxon>
        <taxon>Eucarida</taxon>
        <taxon>Decapoda</taxon>
        <taxon>Pleocyemata</taxon>
        <taxon>Brachyura</taxon>
        <taxon>Eubrachyura</taxon>
        <taxon>Majoidea</taxon>
        <taxon>Majidae</taxon>
        <taxon>Chionoecetes</taxon>
    </lineage>
</organism>